<dbReference type="InterPro" id="IPR009293">
    <property type="entry name" value="UPF0478"/>
</dbReference>
<dbReference type="EMBL" id="SKFG01000027">
    <property type="protein sequence ID" value="TCZ74239.1"/>
    <property type="molecule type" value="Genomic_DNA"/>
</dbReference>
<keyword evidence="2" id="KW-0472">Membrane</keyword>
<dbReference type="PANTHER" id="PTHR40070">
    <property type="entry name" value="UPF0478 PROTEIN YTXG"/>
    <property type="match status" value="1"/>
</dbReference>
<organism evidence="3 4">
    <name type="scientific">Paenibacillus albiflavus</name>
    <dbReference type="NCBI Taxonomy" id="2545760"/>
    <lineage>
        <taxon>Bacteria</taxon>
        <taxon>Bacillati</taxon>
        <taxon>Bacillota</taxon>
        <taxon>Bacilli</taxon>
        <taxon>Bacillales</taxon>
        <taxon>Paenibacillaceae</taxon>
        <taxon>Paenibacillus</taxon>
    </lineage>
</organism>
<keyword evidence="2" id="KW-0812">Transmembrane</keyword>
<dbReference type="PANTHER" id="PTHR40070:SF1">
    <property type="entry name" value="UPF0478 PROTEIN YTXG"/>
    <property type="match status" value="1"/>
</dbReference>
<proteinExistence type="predicted"/>
<gene>
    <name evidence="3" type="ORF">E0485_19830</name>
</gene>
<accession>A0A4R4E465</accession>
<sequence length="182" mass="20582">MGDRLTLGGELSMNWYEISAVVAAGAFVVLVVYLIWTLHIAKALMQKIDVSLAHMTQTVDETARLSRQLMRAMRGMIDDVHARSRELQGVYQSVLGLGKSLQSLGEKLKRMNEFLAKYVGTKSSDEPPNQKQASKGETHPPRKDPLGISDWLQAGYECMHTMQELYRKQVSQCEQVERNKKE</sequence>
<dbReference type="Proteomes" id="UP000295418">
    <property type="component" value="Unassembled WGS sequence"/>
</dbReference>
<keyword evidence="4" id="KW-1185">Reference proteome</keyword>
<evidence type="ECO:0000256" key="2">
    <source>
        <dbReference type="SAM" id="Phobius"/>
    </source>
</evidence>
<name>A0A4R4E465_9BACL</name>
<dbReference type="Pfam" id="PF06103">
    <property type="entry name" value="DUF948"/>
    <property type="match status" value="1"/>
</dbReference>
<comment type="caution">
    <text evidence="3">The sequence shown here is derived from an EMBL/GenBank/DDBJ whole genome shotgun (WGS) entry which is preliminary data.</text>
</comment>
<dbReference type="AlphaFoldDB" id="A0A4R4E465"/>
<evidence type="ECO:0000313" key="4">
    <source>
        <dbReference type="Proteomes" id="UP000295418"/>
    </source>
</evidence>
<feature type="transmembrane region" description="Helical" evidence="2">
    <location>
        <begin position="15"/>
        <end position="36"/>
    </location>
</feature>
<evidence type="ECO:0000256" key="1">
    <source>
        <dbReference type="SAM" id="MobiDB-lite"/>
    </source>
</evidence>
<protein>
    <submittedName>
        <fullName evidence="3">DUF948 domain-containing protein</fullName>
    </submittedName>
</protein>
<reference evidence="3 4" key="1">
    <citation type="submission" date="2019-03" db="EMBL/GenBank/DDBJ databases">
        <authorList>
            <person name="Kim M.K.M."/>
        </authorList>
    </citation>
    <scope>NUCLEOTIDE SEQUENCE [LARGE SCALE GENOMIC DNA]</scope>
    <source>
        <strain evidence="3 4">18JY21-1</strain>
    </source>
</reference>
<evidence type="ECO:0000313" key="3">
    <source>
        <dbReference type="EMBL" id="TCZ74239.1"/>
    </source>
</evidence>
<keyword evidence="2" id="KW-1133">Transmembrane helix</keyword>
<feature type="region of interest" description="Disordered" evidence="1">
    <location>
        <begin position="119"/>
        <end position="148"/>
    </location>
</feature>
<feature type="compositionally biased region" description="Basic and acidic residues" evidence="1">
    <location>
        <begin position="134"/>
        <end position="145"/>
    </location>
</feature>